<gene>
    <name evidence="1" type="ORF">J3E07_001348</name>
</gene>
<sequence>MDILAIEIIILYLIFLDMIRETHRRYIYYQAKQVCKKLDAHGLHYVLLAFFYKYLDYKIYDFYYVLSWGLYRLHLNNYIFKLTPKKFSNASLSAILEDVINYIQQNESIKEYGGTLNFKIKKGIRETHGKCILSINLENSNETENLKNNSKIWNNVIDSDNENFSYTIYEEISEEIKSELESKFKYFQDNVLVIVCNREIY</sequence>
<protein>
    <submittedName>
        <fullName evidence="1">Uncharacterized protein</fullName>
    </submittedName>
</protein>
<comment type="caution">
    <text evidence="1">The sequence shown here is derived from an EMBL/GenBank/DDBJ whole genome shotgun (WGS) entry which is preliminary data.</text>
</comment>
<organism evidence="1 2">
    <name type="scientific">Methanococcus voltae</name>
    <dbReference type="NCBI Taxonomy" id="2188"/>
    <lineage>
        <taxon>Archaea</taxon>
        <taxon>Methanobacteriati</taxon>
        <taxon>Methanobacteriota</taxon>
        <taxon>Methanomada group</taxon>
        <taxon>Methanococci</taxon>
        <taxon>Methanococcales</taxon>
        <taxon>Methanococcaceae</taxon>
        <taxon>Methanococcus</taxon>
    </lineage>
</organism>
<accession>A0A8J7UTQ1</accession>
<reference evidence="1" key="1">
    <citation type="submission" date="2021-03" db="EMBL/GenBank/DDBJ databases">
        <title>Genomic Encyclopedia of Type Strains, Phase IV (KMG-V): Genome sequencing to study the core and pangenomes of soil and plant-associated prokaryotes.</title>
        <authorList>
            <person name="Whitman W."/>
        </authorList>
    </citation>
    <scope>NUCLEOTIDE SEQUENCE</scope>
    <source>
        <strain evidence="1">C4</strain>
    </source>
</reference>
<dbReference type="Proteomes" id="UP000740329">
    <property type="component" value="Unassembled WGS sequence"/>
</dbReference>
<name>A0A8J7UTQ1_METVO</name>
<dbReference type="OrthoDB" id="62158at2157"/>
<evidence type="ECO:0000313" key="1">
    <source>
        <dbReference type="EMBL" id="MBP2201908.1"/>
    </source>
</evidence>
<dbReference type="AlphaFoldDB" id="A0A8J7UTQ1"/>
<proteinExistence type="predicted"/>
<dbReference type="EMBL" id="JAGGMV010000004">
    <property type="protein sequence ID" value="MBP2201908.1"/>
    <property type="molecule type" value="Genomic_DNA"/>
</dbReference>
<evidence type="ECO:0000313" key="2">
    <source>
        <dbReference type="Proteomes" id="UP000740329"/>
    </source>
</evidence>
<dbReference type="RefSeq" id="WP_209591431.1">
    <property type="nucleotide sequence ID" value="NZ_JAGGMU010000004.1"/>
</dbReference>